<dbReference type="InterPro" id="IPR029526">
    <property type="entry name" value="PGBD"/>
</dbReference>
<comment type="caution">
    <text evidence="2">The sequence shown here is derived from an EMBL/GenBank/DDBJ whole genome shotgun (WGS) entry which is preliminary data.</text>
</comment>
<feature type="domain" description="PiggyBac transposable element-derived protein" evidence="1">
    <location>
        <begin position="51"/>
        <end position="98"/>
    </location>
</feature>
<dbReference type="Proteomes" id="UP001458880">
    <property type="component" value="Unassembled WGS sequence"/>
</dbReference>
<dbReference type="Pfam" id="PF13843">
    <property type="entry name" value="DDE_Tnp_1_7"/>
    <property type="match status" value="1"/>
</dbReference>
<dbReference type="AlphaFoldDB" id="A0AAW1IBD3"/>
<sequence>MTKNKREMPELFTQRSGRPIRLSMFGFGYIPKEDKNILLFSTMHKGDDVNGVTGKPEIIHAYNETKGGVGMVNILCAQYNIVRGTKRWVMVVSFLIQAIPRRHAEEENF</sequence>
<gene>
    <name evidence="2" type="ORF">QE152_g36850</name>
</gene>
<dbReference type="EMBL" id="JASPKY010000676">
    <property type="protein sequence ID" value="KAK9686905.1"/>
    <property type="molecule type" value="Genomic_DNA"/>
</dbReference>
<evidence type="ECO:0000313" key="3">
    <source>
        <dbReference type="Proteomes" id="UP001458880"/>
    </source>
</evidence>
<name>A0AAW1IBD3_POPJA</name>
<accession>A0AAW1IBD3</accession>
<organism evidence="2 3">
    <name type="scientific">Popillia japonica</name>
    <name type="common">Japanese beetle</name>
    <dbReference type="NCBI Taxonomy" id="7064"/>
    <lineage>
        <taxon>Eukaryota</taxon>
        <taxon>Metazoa</taxon>
        <taxon>Ecdysozoa</taxon>
        <taxon>Arthropoda</taxon>
        <taxon>Hexapoda</taxon>
        <taxon>Insecta</taxon>
        <taxon>Pterygota</taxon>
        <taxon>Neoptera</taxon>
        <taxon>Endopterygota</taxon>
        <taxon>Coleoptera</taxon>
        <taxon>Polyphaga</taxon>
        <taxon>Scarabaeiformia</taxon>
        <taxon>Scarabaeidae</taxon>
        <taxon>Rutelinae</taxon>
        <taxon>Popillia</taxon>
    </lineage>
</organism>
<protein>
    <recommendedName>
        <fullName evidence="1">PiggyBac transposable element-derived protein domain-containing protein</fullName>
    </recommendedName>
</protein>
<reference evidence="2 3" key="1">
    <citation type="journal article" date="2024" name="BMC Genomics">
        <title>De novo assembly and annotation of Popillia japonica's genome with initial clues to its potential as an invasive pest.</title>
        <authorList>
            <person name="Cucini C."/>
            <person name="Boschi S."/>
            <person name="Funari R."/>
            <person name="Cardaioli E."/>
            <person name="Iannotti N."/>
            <person name="Marturano G."/>
            <person name="Paoli F."/>
            <person name="Bruttini M."/>
            <person name="Carapelli A."/>
            <person name="Frati F."/>
            <person name="Nardi F."/>
        </authorList>
    </citation>
    <scope>NUCLEOTIDE SEQUENCE [LARGE SCALE GENOMIC DNA]</scope>
    <source>
        <strain evidence="2">DMR45628</strain>
    </source>
</reference>
<evidence type="ECO:0000259" key="1">
    <source>
        <dbReference type="Pfam" id="PF13843"/>
    </source>
</evidence>
<keyword evidence="3" id="KW-1185">Reference proteome</keyword>
<proteinExistence type="predicted"/>
<evidence type="ECO:0000313" key="2">
    <source>
        <dbReference type="EMBL" id="KAK9686905.1"/>
    </source>
</evidence>